<sequence length="106" mass="10980">MHPPHSPPPTVPPGTDRSLASAFASCVLTVVAFSTALVTATTAAATVAGPPLVTASVALAVGFTTVVAVPVGASVAGRWLLEWYRRRGRRPSTDDLNPPDPRPRAR</sequence>
<reference evidence="2 3" key="1">
    <citation type="journal article" date="2014" name="PLoS Genet.">
        <title>Phylogenetically driven sequencing of extremely halophilic archaea reveals strategies for static and dynamic osmo-response.</title>
        <authorList>
            <person name="Becker E.A."/>
            <person name="Seitzer P.M."/>
            <person name="Tritt A."/>
            <person name="Larsen D."/>
            <person name="Krusor M."/>
            <person name="Yao A.I."/>
            <person name="Wu D."/>
            <person name="Madern D."/>
            <person name="Eisen J.A."/>
            <person name="Darling A.E."/>
            <person name="Facciotti M.T."/>
        </authorList>
    </citation>
    <scope>NUCLEOTIDE SEQUENCE [LARGE SCALE GENOMIC DNA]</scope>
    <source>
        <strain evidence="2 3">DSM 10524</strain>
    </source>
</reference>
<evidence type="ECO:0000256" key="1">
    <source>
        <dbReference type="SAM" id="Phobius"/>
    </source>
</evidence>
<organism evidence="2 3">
    <name type="scientific">Natronococcus amylolyticus DSM 10524</name>
    <dbReference type="NCBI Taxonomy" id="1227497"/>
    <lineage>
        <taxon>Archaea</taxon>
        <taxon>Methanobacteriati</taxon>
        <taxon>Methanobacteriota</taxon>
        <taxon>Stenosarchaea group</taxon>
        <taxon>Halobacteria</taxon>
        <taxon>Halobacteriales</taxon>
        <taxon>Natrialbaceae</taxon>
        <taxon>Natronococcus</taxon>
    </lineage>
</organism>
<dbReference type="RefSeq" id="WP_005553094.1">
    <property type="nucleotide sequence ID" value="NZ_AOIB01000005.1"/>
</dbReference>
<protein>
    <submittedName>
        <fullName evidence="2">Uncharacterized protein</fullName>
    </submittedName>
</protein>
<evidence type="ECO:0000313" key="3">
    <source>
        <dbReference type="Proteomes" id="UP000011688"/>
    </source>
</evidence>
<accession>L9XL68</accession>
<keyword evidence="1" id="KW-1133">Transmembrane helix</keyword>
<feature type="transmembrane region" description="Helical" evidence="1">
    <location>
        <begin position="57"/>
        <end position="81"/>
    </location>
</feature>
<proteinExistence type="predicted"/>
<evidence type="ECO:0000313" key="2">
    <source>
        <dbReference type="EMBL" id="ELY61408.1"/>
    </source>
</evidence>
<dbReference type="AlphaFoldDB" id="L9XL68"/>
<keyword evidence="3" id="KW-1185">Reference proteome</keyword>
<gene>
    <name evidence="2" type="ORF">C491_01082</name>
</gene>
<keyword evidence="1" id="KW-0812">Transmembrane</keyword>
<keyword evidence="1" id="KW-0472">Membrane</keyword>
<comment type="caution">
    <text evidence="2">The sequence shown here is derived from an EMBL/GenBank/DDBJ whole genome shotgun (WGS) entry which is preliminary data.</text>
</comment>
<dbReference type="EMBL" id="AOIB01000005">
    <property type="protein sequence ID" value="ELY61408.1"/>
    <property type="molecule type" value="Genomic_DNA"/>
</dbReference>
<name>L9XL68_9EURY</name>
<feature type="transmembrane region" description="Helical" evidence="1">
    <location>
        <begin position="21"/>
        <end position="45"/>
    </location>
</feature>
<dbReference type="Proteomes" id="UP000011688">
    <property type="component" value="Unassembled WGS sequence"/>
</dbReference>